<evidence type="ECO:0000313" key="20">
    <source>
        <dbReference type="Proteomes" id="UP000091857"/>
    </source>
</evidence>
<evidence type="ECO:0000313" key="19">
    <source>
        <dbReference type="EMBL" id="OAY31234.1"/>
    </source>
</evidence>
<dbReference type="InterPro" id="IPR036412">
    <property type="entry name" value="HAD-like_sf"/>
</dbReference>
<dbReference type="FunFam" id="3.40.1110.10:FF:000042">
    <property type="entry name" value="Phospholipid-transporting ATPase"/>
    <property type="match status" value="1"/>
</dbReference>
<dbReference type="Gene3D" id="3.40.1110.10">
    <property type="entry name" value="Calcium-transporting ATPase, cytoplasmic domain N"/>
    <property type="match status" value="1"/>
</dbReference>
<evidence type="ECO:0000256" key="16">
    <source>
        <dbReference type="RuleBase" id="RU362033"/>
    </source>
</evidence>
<dbReference type="OrthoDB" id="377733at2759"/>
<evidence type="ECO:0000256" key="2">
    <source>
        <dbReference type="ARBA" id="ARBA00008109"/>
    </source>
</evidence>
<evidence type="ECO:0000256" key="4">
    <source>
        <dbReference type="ARBA" id="ARBA00022723"/>
    </source>
</evidence>
<feature type="binding site" evidence="14">
    <location>
        <position position="431"/>
    </location>
    <ligand>
        <name>ATP</name>
        <dbReference type="ChEBI" id="CHEBI:30616"/>
    </ligand>
</feature>
<evidence type="ECO:0000256" key="15">
    <source>
        <dbReference type="PIRSR" id="PIRSR606539-3"/>
    </source>
</evidence>
<dbReference type="GO" id="GO:0005524">
    <property type="term" value="F:ATP binding"/>
    <property type="evidence" value="ECO:0007669"/>
    <property type="project" value="UniProtKB-UniRule"/>
</dbReference>
<dbReference type="Gene3D" id="2.70.150.10">
    <property type="entry name" value="Calcium-transporting ATPase, cytoplasmic transduction domain A"/>
    <property type="match status" value="1"/>
</dbReference>
<dbReference type="InterPro" id="IPR032630">
    <property type="entry name" value="P_typ_ATPase_c"/>
</dbReference>
<feature type="domain" description="P-type ATPase N-terminal" evidence="17">
    <location>
        <begin position="49"/>
        <end position="111"/>
    </location>
</feature>
<evidence type="ECO:0000256" key="9">
    <source>
        <dbReference type="ARBA" id="ARBA00022989"/>
    </source>
</evidence>
<keyword evidence="9 16" id="KW-1133">Transmembrane helix</keyword>
<evidence type="ECO:0000256" key="1">
    <source>
        <dbReference type="ARBA" id="ARBA00004141"/>
    </source>
</evidence>
<feature type="binding site" evidence="14">
    <location>
        <position position="849"/>
    </location>
    <ligand>
        <name>ATP</name>
        <dbReference type="ChEBI" id="CHEBI:30616"/>
    </ligand>
</feature>
<dbReference type="CDD" id="cd02073">
    <property type="entry name" value="P-type_ATPase_APLT_Dnf-like"/>
    <property type="match status" value="1"/>
</dbReference>
<protein>
    <recommendedName>
        <fullName evidence="16">Phospholipid-transporting ATPase</fullName>
        <ecNumber evidence="16">7.6.2.1</ecNumber>
    </recommendedName>
</protein>
<dbReference type="InterPro" id="IPR023299">
    <property type="entry name" value="ATPase_P-typ_cyto_dom_N"/>
</dbReference>
<feature type="transmembrane region" description="Helical" evidence="16">
    <location>
        <begin position="930"/>
        <end position="947"/>
    </location>
</feature>
<keyword evidence="3 16" id="KW-0812">Transmembrane</keyword>
<gene>
    <name evidence="19" type="ORF">MANES_14G095300v8</name>
</gene>
<comment type="catalytic activity">
    <reaction evidence="11 16">
        <text>ATP + H2O + phospholipidSide 1 = ADP + phosphate + phospholipidSide 2.</text>
        <dbReference type="EC" id="7.6.2.1"/>
    </reaction>
</comment>
<dbReference type="PANTHER" id="PTHR24092">
    <property type="entry name" value="PROBABLE PHOSPHOLIPID-TRANSPORTING ATPASE"/>
    <property type="match status" value="1"/>
</dbReference>
<feature type="binding site" evidence="14">
    <location>
        <position position="843"/>
    </location>
    <ligand>
        <name>ATP</name>
        <dbReference type="ChEBI" id="CHEBI:30616"/>
    </ligand>
</feature>
<dbReference type="OMA" id="FIGTMEW"/>
<feature type="transmembrane region" description="Helical" evidence="16">
    <location>
        <begin position="959"/>
        <end position="979"/>
    </location>
</feature>
<keyword evidence="20" id="KW-1185">Reference proteome</keyword>
<feature type="domain" description="P-type ATPase C-terminal" evidence="18">
    <location>
        <begin position="895"/>
        <end position="1145"/>
    </location>
</feature>
<evidence type="ECO:0000256" key="10">
    <source>
        <dbReference type="ARBA" id="ARBA00023136"/>
    </source>
</evidence>
<feature type="binding site" evidence="15">
    <location>
        <position position="430"/>
    </location>
    <ligand>
        <name>Mg(2+)</name>
        <dbReference type="ChEBI" id="CHEBI:18420"/>
    </ligand>
</feature>
<name>A0A2C9UJW6_MANES</name>
<comment type="similarity">
    <text evidence="2 16">Belongs to the cation transport ATPase (P-type) (TC 3.A.3) family. Type IV subfamily.</text>
</comment>
<dbReference type="EC" id="7.6.2.1" evidence="16"/>
<dbReference type="EMBL" id="CM004400">
    <property type="protein sequence ID" value="OAY31234.1"/>
    <property type="molecule type" value="Genomic_DNA"/>
</dbReference>
<dbReference type="STRING" id="3983.A0A2C9UJW6"/>
<dbReference type="InterPro" id="IPR023298">
    <property type="entry name" value="ATPase_P-typ_TM_dom_sf"/>
</dbReference>
<dbReference type="GO" id="GO:0000287">
    <property type="term" value="F:magnesium ion binding"/>
    <property type="evidence" value="ECO:0007669"/>
    <property type="project" value="UniProtKB-UniRule"/>
</dbReference>
<feature type="binding site" evidence="14">
    <location>
        <position position="872"/>
    </location>
    <ligand>
        <name>ATP</name>
        <dbReference type="ChEBI" id="CHEBI:30616"/>
    </ligand>
</feature>
<reference evidence="20" key="1">
    <citation type="journal article" date="2016" name="Nat. Biotechnol.">
        <title>Sequencing wild and cultivated cassava and related species reveals extensive interspecific hybridization and genetic diversity.</title>
        <authorList>
            <person name="Bredeson J.V."/>
            <person name="Lyons J.B."/>
            <person name="Prochnik S.E."/>
            <person name="Wu G.A."/>
            <person name="Ha C.M."/>
            <person name="Edsinger-Gonzales E."/>
            <person name="Grimwood J."/>
            <person name="Schmutz J."/>
            <person name="Rabbi I.Y."/>
            <person name="Egesi C."/>
            <person name="Nauluvula P."/>
            <person name="Lebot V."/>
            <person name="Ndunguru J."/>
            <person name="Mkamilo G."/>
            <person name="Bart R.S."/>
            <person name="Setter T.L."/>
            <person name="Gleadow R.M."/>
            <person name="Kulakow P."/>
            <person name="Ferguson M.E."/>
            <person name="Rounsley S."/>
            <person name="Rokhsar D.S."/>
        </authorList>
    </citation>
    <scope>NUCLEOTIDE SEQUENCE [LARGE SCALE GENOMIC DNA]</scope>
    <source>
        <strain evidence="20">cv. AM560-2</strain>
    </source>
</reference>
<dbReference type="GO" id="GO:0016887">
    <property type="term" value="F:ATP hydrolysis activity"/>
    <property type="evidence" value="ECO:0007669"/>
    <property type="project" value="InterPro"/>
</dbReference>
<dbReference type="NCBIfam" id="TIGR01494">
    <property type="entry name" value="ATPase_P-type"/>
    <property type="match status" value="1"/>
</dbReference>
<evidence type="ECO:0000256" key="14">
    <source>
        <dbReference type="PIRSR" id="PIRSR606539-2"/>
    </source>
</evidence>
<feature type="transmembrane region" description="Helical" evidence="16">
    <location>
        <begin position="1009"/>
        <end position="1027"/>
    </location>
</feature>
<accession>A0A2C9UJW6</accession>
<dbReference type="SUPFAM" id="SSF81653">
    <property type="entry name" value="Calcium ATPase, transduction domain A"/>
    <property type="match status" value="1"/>
</dbReference>
<comment type="subcellular location">
    <subcellularLocation>
        <location evidence="1 16">Membrane</location>
        <topology evidence="1 16">Multi-pass membrane protein</topology>
    </subcellularLocation>
</comment>
<dbReference type="SFLD" id="SFLDF00027">
    <property type="entry name" value="p-type_atpase"/>
    <property type="match status" value="1"/>
</dbReference>
<feature type="binding site" evidence="14">
    <location>
        <position position="873"/>
    </location>
    <ligand>
        <name>ATP</name>
        <dbReference type="ChEBI" id="CHEBI:30616"/>
    </ligand>
</feature>
<feature type="transmembrane region" description="Helical" evidence="16">
    <location>
        <begin position="1116"/>
        <end position="1136"/>
    </location>
</feature>
<feature type="binding site" evidence="14">
    <location>
        <position position="735"/>
    </location>
    <ligand>
        <name>ATP</name>
        <dbReference type="ChEBI" id="CHEBI:30616"/>
    </ligand>
</feature>
<dbReference type="Pfam" id="PF16209">
    <property type="entry name" value="PhoLip_ATPase_N"/>
    <property type="match status" value="1"/>
</dbReference>
<dbReference type="Pfam" id="PF13246">
    <property type="entry name" value="Cation_ATPase"/>
    <property type="match status" value="1"/>
</dbReference>
<dbReference type="FunFam" id="2.70.150.10:FF:000023">
    <property type="entry name" value="Phospholipid-transporting ATPase"/>
    <property type="match status" value="1"/>
</dbReference>
<evidence type="ECO:0000256" key="12">
    <source>
        <dbReference type="ARBA" id="ARBA00054150"/>
    </source>
</evidence>
<evidence type="ECO:0000256" key="3">
    <source>
        <dbReference type="ARBA" id="ARBA00022692"/>
    </source>
</evidence>
<keyword evidence="7 15" id="KW-0460">Magnesium</keyword>
<keyword evidence="4 15" id="KW-0479">Metal-binding</keyword>
<dbReference type="Proteomes" id="UP000091857">
    <property type="component" value="Chromosome 14"/>
</dbReference>
<evidence type="ECO:0000259" key="18">
    <source>
        <dbReference type="Pfam" id="PF16212"/>
    </source>
</evidence>
<feature type="binding site" evidence="15">
    <location>
        <position position="873"/>
    </location>
    <ligand>
        <name>Mg(2+)</name>
        <dbReference type="ChEBI" id="CHEBI:18420"/>
    </ligand>
</feature>
<feature type="binding site" evidence="14">
    <location>
        <position position="430"/>
    </location>
    <ligand>
        <name>ATP</name>
        <dbReference type="ChEBI" id="CHEBI:30616"/>
    </ligand>
</feature>
<feature type="binding site" evidence="14">
    <location>
        <position position="619"/>
    </location>
    <ligand>
        <name>ATP</name>
        <dbReference type="ChEBI" id="CHEBI:30616"/>
    </ligand>
</feature>
<evidence type="ECO:0000256" key="7">
    <source>
        <dbReference type="ARBA" id="ARBA00022842"/>
    </source>
</evidence>
<feature type="binding site" evidence="14">
    <location>
        <position position="549"/>
    </location>
    <ligand>
        <name>ATP</name>
        <dbReference type="ChEBI" id="CHEBI:30616"/>
    </ligand>
</feature>
<dbReference type="GO" id="GO:0140326">
    <property type="term" value="F:ATPase-coupled intramembrane lipid transporter activity"/>
    <property type="evidence" value="ECO:0000318"/>
    <property type="project" value="GO_Central"/>
</dbReference>
<comment type="caution">
    <text evidence="19">The sequence shown here is derived from an EMBL/GenBank/DDBJ whole genome shotgun (WGS) entry which is preliminary data.</text>
</comment>
<evidence type="ECO:0000259" key="17">
    <source>
        <dbReference type="Pfam" id="PF16209"/>
    </source>
</evidence>
<dbReference type="Gene3D" id="3.40.50.1000">
    <property type="entry name" value="HAD superfamily/HAD-like"/>
    <property type="match status" value="1"/>
</dbReference>
<dbReference type="AlphaFoldDB" id="A0A2C9UJW6"/>
<evidence type="ECO:0000256" key="8">
    <source>
        <dbReference type="ARBA" id="ARBA00022967"/>
    </source>
</evidence>
<dbReference type="InterPro" id="IPR006539">
    <property type="entry name" value="P-type_ATPase_IV"/>
</dbReference>
<dbReference type="SFLD" id="SFLDG00002">
    <property type="entry name" value="C1.7:_P-type_atpase_like"/>
    <property type="match status" value="1"/>
</dbReference>
<feature type="transmembrane region" description="Helical" evidence="16">
    <location>
        <begin position="105"/>
        <end position="123"/>
    </location>
</feature>
<feature type="binding site" evidence="14">
    <location>
        <position position="736"/>
    </location>
    <ligand>
        <name>ATP</name>
        <dbReference type="ChEBI" id="CHEBI:30616"/>
    </ligand>
</feature>
<sequence>MAGGRKKKLRLSKIYSFGCGRSSFQDDHSQIGGPGFSRLVFCNEPDSFESSFESGIRNYINNYVSTTKYTPATFLPKSLFEQFRRVANFYFLVSGILSFTPLSPYGAISAIIPLIVVIGATMVKEGIEDWKRQQQDIEVNNRKVKVHQGDGVFKQTVWKNLRVGDIVKVEKDEFFPADLLLISSSYDDAICYVETMNLDGETNLKIKQAVEATTFLHEDSNYKDFKATIKCEDPNANLYSFIGTLDFEENQYPLSPQQLLLRDSKLRNTDYIYGAVIFTGHDTKVMQNSTAPPSKRSKIEKKMDSIVYLLFGIVFFMALTGSIVFGIITGDDLENGRMKRWYLRPDDSEVYFDPDKAAIAAVLHFLTAILLYSYFIPISLYVSVEVVKVLQSIFINQDIHMYYEETDKPAHARTSNLNEELGQVDTILSDKTGTLTCNSMEFIKCTVAGTPYGRGVTEVEMAMDKRKGGPVVEEKINGWDHNKDSTNAKPHIKGFNFEDDRIMNGNWIHEPHASVIQSFFRLLAVCHTAIAEEDEDTGKISYEAESPDEAAFVIAAREVGFEFCRRTQTSISVRELDMVSGRRVERTYTLLNVLEFNSARKRMSVIVRTEEGKLLLLCKGADSVMFERLALNGKEFEEKTRDHVNEYADAGLRTLILACRDLDEEEYKDFSKKFTEAKNSVSADRETLIDDLAEKMERNLILLGATAVEDKLQNGVPECIDKLAQAGIKIWVLTGDKMETAINIGFACSLLRQGMKQIIINLETPEIQALEKAGDKAAITKASNESVLRQVIEGKAQIAGSSGGSDAFALIIDGKSLTYALDDDMKVRFLELAIGCSSVICCRSSPKQKALVTRLVKEGTGKTTLAVGDGANDVGMLQEADIGVGISGVEGMQAVMSSDVAIAQFRYLERLLLVHGHWCYRRISAMICYFLYKNITFGFSLFLYEAFTSFSAQPAYNDWFMSLFSVFFTSLPVVAMGILDQDVPAASALKFPQLYQEGVQNILFSWRRILSWMFSGFYSAVIVFFFSTKAMEHQAFNDDGKTVGRDILGATMYSCIVWAVNLQMALSISYFTIIQHVLIWGSVALWYIFLLIYGSITPTASTDAYQIFVEALAPAPSYWLLVLFVVISTAVPYFSASAIQMQFFPMYHQMIQWMNYEGQSNDPEYCDMVRQRSLRPTSVGFTARRAARTSRA</sequence>
<keyword evidence="10 16" id="KW-0472">Membrane</keyword>
<dbReference type="FunFam" id="3.40.50.1000:FF:000014">
    <property type="entry name" value="Phospholipid-transporting ATPase"/>
    <property type="match status" value="1"/>
</dbReference>
<feature type="transmembrane region" description="Helical" evidence="16">
    <location>
        <begin position="1047"/>
        <end position="1070"/>
    </location>
</feature>
<dbReference type="GO" id="GO:0005886">
    <property type="term" value="C:plasma membrane"/>
    <property type="evidence" value="ECO:0000318"/>
    <property type="project" value="GO_Central"/>
</dbReference>
<keyword evidence="5 14" id="KW-0547">Nucleotide-binding</keyword>
<dbReference type="InterPro" id="IPR001757">
    <property type="entry name" value="P_typ_ATPase"/>
</dbReference>
<evidence type="ECO:0000256" key="5">
    <source>
        <dbReference type="ARBA" id="ARBA00022741"/>
    </source>
</evidence>
<dbReference type="InterPro" id="IPR008250">
    <property type="entry name" value="ATPase_P-typ_transduc_dom_A_sf"/>
</dbReference>
<dbReference type="SUPFAM" id="SSF81660">
    <property type="entry name" value="Metal cation-transporting ATPase, ATP-binding domain N"/>
    <property type="match status" value="1"/>
</dbReference>
<dbReference type="SUPFAM" id="SSF56784">
    <property type="entry name" value="HAD-like"/>
    <property type="match status" value="1"/>
</dbReference>
<keyword evidence="6 14" id="KW-0067">ATP-binding</keyword>
<evidence type="ECO:0000256" key="6">
    <source>
        <dbReference type="ARBA" id="ARBA00022840"/>
    </source>
</evidence>
<feature type="transmembrane region" description="Helical" evidence="16">
    <location>
        <begin position="357"/>
        <end position="382"/>
    </location>
</feature>
<feature type="binding site" evidence="15">
    <location>
        <position position="432"/>
    </location>
    <ligand>
        <name>Mg(2+)</name>
        <dbReference type="ChEBI" id="CHEBI:18420"/>
    </ligand>
</feature>
<dbReference type="PRINTS" id="PR00119">
    <property type="entry name" value="CATATPASE"/>
</dbReference>
<feature type="binding site" evidence="14">
    <location>
        <position position="596"/>
    </location>
    <ligand>
        <name>ATP</name>
        <dbReference type="ChEBI" id="CHEBI:30616"/>
    </ligand>
</feature>
<proteinExistence type="inferred from homology"/>
<dbReference type="NCBIfam" id="TIGR01652">
    <property type="entry name" value="ATPase-Plipid"/>
    <property type="match status" value="1"/>
</dbReference>
<dbReference type="GO" id="GO:1901703">
    <property type="term" value="P:protein localization involved in auxin polar transport"/>
    <property type="evidence" value="ECO:0007669"/>
    <property type="project" value="UniProtKB-ARBA"/>
</dbReference>
<feature type="transmembrane region" description="Helical" evidence="16">
    <location>
        <begin position="306"/>
        <end position="328"/>
    </location>
</feature>
<dbReference type="InterPro" id="IPR018303">
    <property type="entry name" value="ATPase_P-typ_P_site"/>
</dbReference>
<dbReference type="InterPro" id="IPR044492">
    <property type="entry name" value="P_typ_ATPase_HD_dom"/>
</dbReference>
<dbReference type="InterPro" id="IPR032631">
    <property type="entry name" value="P-type_ATPase_N"/>
</dbReference>
<dbReference type="Pfam" id="PF16212">
    <property type="entry name" value="PhoLip_ATPase_C"/>
    <property type="match status" value="1"/>
</dbReference>
<dbReference type="InterPro" id="IPR023214">
    <property type="entry name" value="HAD_sf"/>
</dbReference>
<dbReference type="PROSITE" id="PS00154">
    <property type="entry name" value="ATPASE_E1_E2"/>
    <property type="match status" value="1"/>
</dbReference>
<evidence type="ECO:0000256" key="11">
    <source>
        <dbReference type="ARBA" id="ARBA00034036"/>
    </source>
</evidence>
<evidence type="ECO:0000256" key="13">
    <source>
        <dbReference type="PIRSR" id="PIRSR606539-1"/>
    </source>
</evidence>
<organism evidence="19 20">
    <name type="scientific">Manihot esculenta</name>
    <name type="common">Cassava</name>
    <name type="synonym">Jatropha manihot</name>
    <dbReference type="NCBI Taxonomy" id="3983"/>
    <lineage>
        <taxon>Eukaryota</taxon>
        <taxon>Viridiplantae</taxon>
        <taxon>Streptophyta</taxon>
        <taxon>Embryophyta</taxon>
        <taxon>Tracheophyta</taxon>
        <taxon>Spermatophyta</taxon>
        <taxon>Magnoliopsida</taxon>
        <taxon>eudicotyledons</taxon>
        <taxon>Gunneridae</taxon>
        <taxon>Pentapetalae</taxon>
        <taxon>rosids</taxon>
        <taxon>fabids</taxon>
        <taxon>Malpighiales</taxon>
        <taxon>Euphorbiaceae</taxon>
        <taxon>Crotonoideae</taxon>
        <taxon>Manihoteae</taxon>
        <taxon>Manihot</taxon>
    </lineage>
</organism>
<comment type="cofactor">
    <cofactor evidence="15">
        <name>Mg(2+)</name>
        <dbReference type="ChEBI" id="CHEBI:18420"/>
    </cofactor>
</comment>
<dbReference type="SUPFAM" id="SSF81665">
    <property type="entry name" value="Calcium ATPase, transmembrane domain M"/>
    <property type="match status" value="1"/>
</dbReference>
<dbReference type="GO" id="GO:0045332">
    <property type="term" value="P:phospholipid translocation"/>
    <property type="evidence" value="ECO:0000318"/>
    <property type="project" value="GO_Central"/>
</dbReference>
<dbReference type="SFLD" id="SFLDS00003">
    <property type="entry name" value="Haloacid_Dehalogenase"/>
    <property type="match status" value="1"/>
</dbReference>
<dbReference type="PANTHER" id="PTHR24092:SF175">
    <property type="entry name" value="PHOSPHOLIPID-TRANSPORTING ATPASE"/>
    <property type="match status" value="1"/>
</dbReference>
<feature type="binding site" evidence="14">
    <location>
        <position position="734"/>
    </location>
    <ligand>
        <name>ATP</name>
        <dbReference type="ChEBI" id="CHEBI:30616"/>
    </ligand>
</feature>
<feature type="active site" description="4-aspartylphosphate intermediate" evidence="13">
    <location>
        <position position="430"/>
    </location>
</feature>
<keyword evidence="8 16" id="KW-1278">Translocase</keyword>
<feature type="binding site" evidence="14">
    <location>
        <position position="432"/>
    </location>
    <ligand>
        <name>ATP</name>
        <dbReference type="ChEBI" id="CHEBI:30616"/>
    </ligand>
</feature>
<feature type="transmembrane region" description="Helical" evidence="16">
    <location>
        <begin position="1077"/>
        <end position="1096"/>
    </location>
</feature>
<feature type="binding site" evidence="14">
    <location>
        <position position="653"/>
    </location>
    <ligand>
        <name>ATP</name>
        <dbReference type="ChEBI" id="CHEBI:30616"/>
    </ligand>
</feature>
<dbReference type="Gramene" id="Manes.14G095300.1.v8.1">
    <property type="protein sequence ID" value="Manes.14G095300.1.v8.1.CDS"/>
    <property type="gene ID" value="Manes.14G095300.v8.1"/>
</dbReference>
<feature type="binding site" evidence="15">
    <location>
        <position position="869"/>
    </location>
    <ligand>
        <name>Mg(2+)</name>
        <dbReference type="ChEBI" id="CHEBI:18420"/>
    </ligand>
</feature>
<comment type="function">
    <text evidence="12">Involved in transport of phospholipids.</text>
</comment>